<keyword evidence="1" id="KW-0732">Signal</keyword>
<dbReference type="RefSeq" id="WP_195172651.1">
    <property type="nucleotide sequence ID" value="NZ_CP062983.1"/>
</dbReference>
<dbReference type="InterPro" id="IPR011042">
    <property type="entry name" value="6-blade_b-propeller_TolB-like"/>
</dbReference>
<accession>A0A7S8ECR9</accession>
<dbReference type="EMBL" id="CP062983">
    <property type="protein sequence ID" value="QPC84588.1"/>
    <property type="molecule type" value="Genomic_DNA"/>
</dbReference>
<sequence length="1342" mass="151443">MRRLVVPLTVALVLLVVGMALAQTTSQQNFTVLQQLGADRPRGIKYDPNYDQFAWVDDAGRLVLVDASTYTPEHILYETPDAFNAYEFSHDGQWLALAVDVRMELWNTQTGELAVTLEPDAALNVQGPIHFGDDDRLLQFDALVRTPEELRRSENDTIILPWIWDLASARREATSILPGRARAYAFFDYRGTGLVLAPGNIVIAGAPSRLMVMDADDASLPIISEIDANRQLRDPFDVWHSLRDDYTYVLPAGYNEIVQIDPAANTTFNIPVGYDLPYSSLLAMNDMGRSSLHRTIGEAMTQQEVPLLRLLLGNDYLSYQNFSPTSVVLLDILAPLTVSPQEAGFLIYRYSQDRGSGVIEFIRPTSIQQFVLHPDNRHLMVRRAGAPQAIEIYDLETGDLTQTIYPDVPDEMGSHTLAFNADGSSITSDFQRFDTLTGRVLYDNDHIGFTSGEYIFSDDSQSIITRVGDTWQIWDIATASLIRESTVHLQGEVVARREDMSRYLMMLFEGEDLYYETVDIWSGERWRFKVPQREGYIISAVIPDDDWRQFIVTYDDTTNESPNPISDMVVYDADGNIRTYLVDEAMPAAAGRIYEWLDERTIVIQSSQLYSEPSHIYGIDYHESGLPQCMVDAYPGEWEQFLPLWELYNLNLNAAQLNRLTVKICNALPADAADFTSILTPTPQFSYEVQHTADTNLIAGVPACLTTRFANEPLAYAEIWRAMSKGMTEEEILNLEDMLCEGLITSIDHIEATPTMNPNMLGAATATPIEQVANTVDSGRQPSQSFMTLDIETQARSVGAYMPPRETTVITSQQRRVLDEYENIYNRYPQGNIQLSPDGNYMAVQNERGFITIYQLGIPRPQQVYVHHINEQQAQVPIRSTYQVGLLPTATQGFDYLGQPQATITPTISPTQPPTPSATFDWQQRGDIVEICPYDKLFTLDNPPPDYDVSGSLYIPSSSVSQMLITGQVLSATTPTAMPDEIRTEPIPSTWMLDPQNGVYRPVETLPNCEAQSCRFSPDGQWVIHSGEQIILAHAEGTDPLVITPQSDEPFFNIRPVWLPDSRLQIIFQQYDLDLSPNLLMYLQIYDPNTGTYGEVQPLPEPPQVYDLPTTIISRQPLTGKWALVTTPYNAGATGGYKYYMYDIETDVFTYFSRSVGAEIMSLWHPMGQYLYYKLPTEDDWFVFDTETTQHSVLGSVYNGLWSPDGTYSAGWYTAQGEEQWQRWANKERLPKLQIWDSTSGQIRRYCLPETGLQNYEGQQLLWSPDSRYLAFRLSLPPEGDVFPVPTVEYTPQPTPTPMPLEQIYDYQAPRTLILDTQTGSVTIISVEAADAFTWVAQEVQP</sequence>
<gene>
    <name evidence="2" type="ORF">G4Y79_09485</name>
</gene>
<dbReference type="KEGG" id="pmet:G4Y79_09485"/>
<dbReference type="Proteomes" id="UP000594468">
    <property type="component" value="Chromosome"/>
</dbReference>
<evidence type="ECO:0008006" key="4">
    <source>
        <dbReference type="Google" id="ProtNLM"/>
    </source>
</evidence>
<evidence type="ECO:0000256" key="1">
    <source>
        <dbReference type="SAM" id="SignalP"/>
    </source>
</evidence>
<name>A0A7S8ECR9_9CHLR</name>
<protein>
    <recommendedName>
        <fullName evidence="4">WD40 repeat domain-containing protein</fullName>
    </recommendedName>
</protein>
<organism evidence="2 3">
    <name type="scientific">Phototrophicus methaneseepsis</name>
    <dbReference type="NCBI Taxonomy" id="2710758"/>
    <lineage>
        <taxon>Bacteria</taxon>
        <taxon>Bacillati</taxon>
        <taxon>Chloroflexota</taxon>
        <taxon>Candidatus Thermofontia</taxon>
        <taxon>Phototrophicales</taxon>
        <taxon>Phototrophicaceae</taxon>
        <taxon>Phototrophicus</taxon>
    </lineage>
</organism>
<feature type="signal peptide" evidence="1">
    <location>
        <begin position="1"/>
        <end position="22"/>
    </location>
</feature>
<dbReference type="SUPFAM" id="SSF82171">
    <property type="entry name" value="DPP6 N-terminal domain-like"/>
    <property type="match status" value="3"/>
</dbReference>
<proteinExistence type="predicted"/>
<dbReference type="Gene3D" id="2.120.10.30">
    <property type="entry name" value="TolB, C-terminal domain"/>
    <property type="match status" value="1"/>
</dbReference>
<evidence type="ECO:0000313" key="3">
    <source>
        <dbReference type="Proteomes" id="UP000594468"/>
    </source>
</evidence>
<keyword evidence="3" id="KW-1185">Reference proteome</keyword>
<dbReference type="InterPro" id="IPR015943">
    <property type="entry name" value="WD40/YVTN_repeat-like_dom_sf"/>
</dbReference>
<reference evidence="2 3" key="1">
    <citation type="submission" date="2020-02" db="EMBL/GenBank/DDBJ databases">
        <authorList>
            <person name="Zheng R.K."/>
            <person name="Sun C.M."/>
        </authorList>
    </citation>
    <scope>NUCLEOTIDE SEQUENCE [LARGE SCALE GENOMIC DNA]</scope>
    <source>
        <strain evidence="3">rifampicinis</strain>
    </source>
</reference>
<evidence type="ECO:0000313" key="2">
    <source>
        <dbReference type="EMBL" id="QPC84588.1"/>
    </source>
</evidence>
<feature type="chain" id="PRO_5032275267" description="WD40 repeat domain-containing protein" evidence="1">
    <location>
        <begin position="23"/>
        <end position="1342"/>
    </location>
</feature>
<dbReference type="Gene3D" id="2.130.10.10">
    <property type="entry name" value="YVTN repeat-like/Quinoprotein amine dehydrogenase"/>
    <property type="match status" value="2"/>
</dbReference>